<evidence type="ECO:0000256" key="2">
    <source>
        <dbReference type="ARBA" id="ARBA00004572"/>
    </source>
</evidence>
<keyword evidence="6" id="KW-1000">Mitochondrion outer membrane</keyword>
<evidence type="ECO:0000256" key="6">
    <source>
        <dbReference type="ARBA" id="ARBA00022787"/>
    </source>
</evidence>
<dbReference type="EMBL" id="CABFWN010000003">
    <property type="protein sequence ID" value="VUG18175.1"/>
    <property type="molecule type" value="Genomic_DNA"/>
</dbReference>
<dbReference type="FunFam" id="2.40.30.10:FF:000032">
    <property type="entry name" value="NADH-cytochrome b5 reductase"/>
    <property type="match status" value="1"/>
</dbReference>
<dbReference type="Gene3D" id="3.40.50.80">
    <property type="entry name" value="Nucleotide-binding domain of ferredoxin-NADP reductase (FNR) module"/>
    <property type="match status" value="1"/>
</dbReference>
<gene>
    <name evidence="19" type="primary">MCR1</name>
    <name evidence="18" type="ORF">BRETT_000736</name>
    <name evidence="19" type="ORF">DEBR0S3_04082G</name>
    <name evidence="17" type="ORF">HII12_003869</name>
</gene>
<dbReference type="GO" id="GO:0005741">
    <property type="term" value="C:mitochondrial outer membrane"/>
    <property type="evidence" value="ECO:0007669"/>
    <property type="project" value="UniProtKB-SubCell"/>
</dbReference>
<dbReference type="Pfam" id="PF00970">
    <property type="entry name" value="FAD_binding_6"/>
    <property type="match status" value="1"/>
</dbReference>
<keyword evidence="7 14" id="KW-0274">FAD</keyword>
<evidence type="ECO:0000256" key="12">
    <source>
        <dbReference type="ARBA" id="ARBA00023136"/>
    </source>
</evidence>
<dbReference type="SUPFAM" id="SSF52343">
    <property type="entry name" value="Ferredoxin reductase-like, C-terminal NADP-linked domain"/>
    <property type="match status" value="1"/>
</dbReference>
<feature type="domain" description="FAD-binding FR-type" evidence="16">
    <location>
        <begin position="39"/>
        <end position="143"/>
    </location>
</feature>
<evidence type="ECO:0000256" key="4">
    <source>
        <dbReference type="ARBA" id="ARBA00022630"/>
    </source>
</evidence>
<evidence type="ECO:0000256" key="1">
    <source>
        <dbReference type="ARBA" id="ARBA00001974"/>
    </source>
</evidence>
<comment type="catalytic activity">
    <reaction evidence="13 15">
        <text>2 Fe(III)-[cytochrome b5] + NADH = 2 Fe(II)-[cytochrome b5] + NAD(+) + H(+)</text>
        <dbReference type="Rhea" id="RHEA:46680"/>
        <dbReference type="Rhea" id="RHEA-COMP:10438"/>
        <dbReference type="Rhea" id="RHEA-COMP:10439"/>
        <dbReference type="ChEBI" id="CHEBI:15378"/>
        <dbReference type="ChEBI" id="CHEBI:29033"/>
        <dbReference type="ChEBI" id="CHEBI:29034"/>
        <dbReference type="ChEBI" id="CHEBI:57540"/>
        <dbReference type="ChEBI" id="CHEBI:57945"/>
        <dbReference type="EC" id="1.6.2.2"/>
    </reaction>
</comment>
<protein>
    <recommendedName>
        <fullName evidence="15">NADH-cytochrome b5 reductase</fullName>
        <ecNumber evidence="15">1.6.2.2</ecNumber>
    </recommendedName>
</protein>
<feature type="binding site" evidence="14">
    <location>
        <position position="92"/>
    </location>
    <ligand>
        <name>FAD</name>
        <dbReference type="ChEBI" id="CHEBI:57692"/>
    </ligand>
</feature>
<proteinExistence type="inferred from homology"/>
<keyword evidence="5" id="KW-0812">Transmembrane</keyword>
<evidence type="ECO:0000256" key="13">
    <source>
        <dbReference type="ARBA" id="ARBA00047682"/>
    </source>
</evidence>
<dbReference type="SUPFAM" id="SSF63380">
    <property type="entry name" value="Riboflavin synthase domain-like"/>
    <property type="match status" value="1"/>
</dbReference>
<dbReference type="InterPro" id="IPR008333">
    <property type="entry name" value="Cbr1-like_FAD-bd_dom"/>
</dbReference>
<dbReference type="PRINTS" id="PR00371">
    <property type="entry name" value="FPNCR"/>
</dbReference>
<dbReference type="SMR" id="A0A7D9CXN3"/>
<evidence type="ECO:0000313" key="17">
    <source>
        <dbReference type="EMBL" id="KAF6008980.1"/>
    </source>
</evidence>
<evidence type="ECO:0000256" key="7">
    <source>
        <dbReference type="ARBA" id="ARBA00022827"/>
    </source>
</evidence>
<accession>A0A7D9CXN3</accession>
<feature type="binding site" evidence="14">
    <location>
        <position position="118"/>
    </location>
    <ligand>
        <name>FAD</name>
        <dbReference type="ChEBI" id="CHEBI:57692"/>
    </ligand>
</feature>
<dbReference type="Gene3D" id="2.40.30.10">
    <property type="entry name" value="Translation factors"/>
    <property type="match status" value="1"/>
</dbReference>
<feature type="binding site" evidence="14">
    <location>
        <position position="160"/>
    </location>
    <ligand>
        <name>FAD</name>
        <dbReference type="ChEBI" id="CHEBI:57692"/>
    </ligand>
</feature>
<feature type="binding site" evidence="14">
    <location>
        <position position="93"/>
    </location>
    <ligand>
        <name>FAD</name>
        <dbReference type="ChEBI" id="CHEBI:57692"/>
    </ligand>
</feature>
<evidence type="ECO:0000256" key="14">
    <source>
        <dbReference type="PIRSR" id="PIRSR601834-1"/>
    </source>
</evidence>
<keyword evidence="20" id="KW-1185">Reference proteome</keyword>
<comment type="subcellular location">
    <subcellularLocation>
        <location evidence="2">Mitochondrion outer membrane</location>
        <topology evidence="2">Single-pass membrane protein</topology>
    </subcellularLocation>
</comment>
<evidence type="ECO:0000256" key="9">
    <source>
        <dbReference type="ARBA" id="ARBA00023002"/>
    </source>
</evidence>
<evidence type="ECO:0000256" key="10">
    <source>
        <dbReference type="ARBA" id="ARBA00023027"/>
    </source>
</evidence>
<evidence type="ECO:0000313" key="20">
    <source>
        <dbReference type="Proteomes" id="UP000478008"/>
    </source>
</evidence>
<dbReference type="InterPro" id="IPR017938">
    <property type="entry name" value="Riboflavin_synthase-like_b-brl"/>
</dbReference>
<keyword evidence="8" id="KW-1133">Transmembrane helix</keyword>
<keyword evidence="9 15" id="KW-0560">Oxidoreductase</keyword>
<reference evidence="18" key="3">
    <citation type="submission" date="2020-10" db="EMBL/GenBank/DDBJ databases">
        <authorList>
            <person name="Palmer J.M."/>
        </authorList>
    </citation>
    <scope>NUCLEOTIDE SEQUENCE</scope>
    <source>
        <strain evidence="18">UCD 2041</strain>
    </source>
</reference>
<dbReference type="Proteomes" id="UP000568158">
    <property type="component" value="Unassembled WGS sequence"/>
</dbReference>
<dbReference type="PANTHER" id="PTHR19370">
    <property type="entry name" value="NADH-CYTOCHROME B5 REDUCTASE"/>
    <property type="match status" value="1"/>
</dbReference>
<dbReference type="PRINTS" id="PR00406">
    <property type="entry name" value="CYTB5RDTASE"/>
</dbReference>
<comment type="cofactor">
    <cofactor evidence="1 14 15">
        <name>FAD</name>
        <dbReference type="ChEBI" id="CHEBI:57692"/>
    </cofactor>
</comment>
<reference evidence="18" key="4">
    <citation type="journal article" name="BMC Genomics">
        <title>New genome assemblies reveal patterns of domestication and adaptation across Brettanomyces (Dekkera) species.</title>
        <authorList>
            <person name="Roach M.J."/>
            <person name="Borneman A.R."/>
        </authorList>
    </citation>
    <scope>NUCLEOTIDE SEQUENCE</scope>
    <source>
        <strain evidence="18">UCD 2041</strain>
    </source>
</reference>
<comment type="similarity">
    <text evidence="3 15">Belongs to the flavoprotein pyridine nucleotide cytochrome reductase family.</text>
</comment>
<feature type="binding site" evidence="14">
    <location>
        <position position="94"/>
    </location>
    <ligand>
        <name>FAD</name>
        <dbReference type="ChEBI" id="CHEBI:57692"/>
    </ligand>
</feature>
<keyword evidence="11" id="KW-0496">Mitochondrion</keyword>
<organism evidence="19 20">
    <name type="scientific">Dekkera bruxellensis</name>
    <name type="common">Brettanomyces custersii</name>
    <dbReference type="NCBI Taxonomy" id="5007"/>
    <lineage>
        <taxon>Eukaryota</taxon>
        <taxon>Fungi</taxon>
        <taxon>Dikarya</taxon>
        <taxon>Ascomycota</taxon>
        <taxon>Saccharomycotina</taxon>
        <taxon>Pichiomycetes</taxon>
        <taxon>Pichiales</taxon>
        <taxon>Pichiaceae</taxon>
        <taxon>Brettanomyces</taxon>
    </lineage>
</organism>
<keyword evidence="10 15" id="KW-0520">NAD</keyword>
<evidence type="ECO:0000256" key="11">
    <source>
        <dbReference type="ARBA" id="ARBA00023128"/>
    </source>
</evidence>
<dbReference type="EC" id="1.6.2.2" evidence="15"/>
<feature type="binding site" evidence="14">
    <location>
        <position position="117"/>
    </location>
    <ligand>
        <name>FAD</name>
        <dbReference type="ChEBI" id="CHEBI:57692"/>
    </ligand>
</feature>
<dbReference type="OrthoDB" id="432685at2759"/>
<name>A0A7D9CXN3_DEKBR</name>
<dbReference type="Pfam" id="PF00175">
    <property type="entry name" value="NAD_binding_1"/>
    <property type="match status" value="1"/>
</dbReference>
<dbReference type="EMBL" id="CP063136">
    <property type="protein sequence ID" value="QOU21019.1"/>
    <property type="molecule type" value="Genomic_DNA"/>
</dbReference>
<dbReference type="InterPro" id="IPR017927">
    <property type="entry name" value="FAD-bd_FR_type"/>
</dbReference>
<dbReference type="Proteomes" id="UP000663131">
    <property type="component" value="Chromosome 8"/>
</dbReference>
<dbReference type="GO" id="GO:0006696">
    <property type="term" value="P:ergosterol biosynthetic process"/>
    <property type="evidence" value="ECO:0007669"/>
    <property type="project" value="TreeGrafter"/>
</dbReference>
<dbReference type="InterPro" id="IPR039261">
    <property type="entry name" value="FNR_nucleotide-bd"/>
</dbReference>
<reference evidence="17 21" key="2">
    <citation type="journal article" date="2020" name="Appl. Microbiol. Biotechnol.">
        <title>Targeted gene deletion in Brettanomyces bruxellensis with an expression-free CRISPR-Cas9 system.</title>
        <authorList>
            <person name="Varela C."/>
            <person name="Bartel C."/>
            <person name="Onetto C."/>
            <person name="Borneman A."/>
        </authorList>
    </citation>
    <scope>NUCLEOTIDE SEQUENCE [LARGE SCALE GENOMIC DNA]</scope>
    <source>
        <strain evidence="17 21">AWRI1613</strain>
    </source>
</reference>
<dbReference type="AlphaFoldDB" id="A0A7D9CXN3"/>
<evidence type="ECO:0000256" key="8">
    <source>
        <dbReference type="ARBA" id="ARBA00022989"/>
    </source>
</evidence>
<evidence type="ECO:0000313" key="18">
    <source>
        <dbReference type="EMBL" id="QOU21019.1"/>
    </source>
</evidence>
<dbReference type="FunFam" id="3.40.50.80:FF:000009">
    <property type="entry name" value="NADH-cytochrome b5 reductase"/>
    <property type="match status" value="1"/>
</dbReference>
<feature type="binding site" evidence="14">
    <location>
        <position position="111"/>
    </location>
    <ligand>
        <name>FAD</name>
        <dbReference type="ChEBI" id="CHEBI:57692"/>
    </ligand>
</feature>
<reference evidence="19 20" key="1">
    <citation type="submission" date="2019-07" db="EMBL/GenBank/DDBJ databases">
        <authorList>
            <person name="Friedrich A."/>
            <person name="Schacherer J."/>
        </authorList>
    </citation>
    <scope>NUCLEOTIDE SEQUENCE [LARGE SCALE GENOMIC DNA]</scope>
</reference>
<evidence type="ECO:0000313" key="21">
    <source>
        <dbReference type="Proteomes" id="UP000568158"/>
    </source>
</evidence>
<dbReference type="Proteomes" id="UP000478008">
    <property type="component" value="Unassembled WGS sequence"/>
</dbReference>
<evidence type="ECO:0000259" key="16">
    <source>
        <dbReference type="PROSITE" id="PS51384"/>
    </source>
</evidence>
<dbReference type="GO" id="GO:0090524">
    <property type="term" value="F:cytochrome-b5 reductase activity, acting on NADH"/>
    <property type="evidence" value="ECO:0007669"/>
    <property type="project" value="UniProtKB-EC"/>
</dbReference>
<dbReference type="InterPro" id="IPR001709">
    <property type="entry name" value="Flavoprot_Pyr_Nucl_cyt_Rdtase"/>
</dbReference>
<dbReference type="InterPro" id="IPR001834">
    <property type="entry name" value="CBR-like"/>
</dbReference>
<dbReference type="PROSITE" id="PS51384">
    <property type="entry name" value="FAD_FR"/>
    <property type="match status" value="1"/>
</dbReference>
<evidence type="ECO:0000313" key="19">
    <source>
        <dbReference type="EMBL" id="VUG18175.1"/>
    </source>
</evidence>
<evidence type="ECO:0000256" key="15">
    <source>
        <dbReference type="RuleBase" id="RU361226"/>
    </source>
</evidence>
<dbReference type="EMBL" id="JABCYN010000032">
    <property type="protein sequence ID" value="KAF6008980.1"/>
    <property type="molecule type" value="Genomic_DNA"/>
</dbReference>
<dbReference type="OMA" id="KGPEMQK"/>
<evidence type="ECO:0000256" key="5">
    <source>
        <dbReference type="ARBA" id="ARBA00022692"/>
    </source>
</evidence>
<dbReference type="CDD" id="cd06183">
    <property type="entry name" value="cyt_b5_reduct_like"/>
    <property type="match status" value="1"/>
</dbReference>
<keyword evidence="4 14" id="KW-0285">Flavoprotein</keyword>
<evidence type="ECO:0000256" key="3">
    <source>
        <dbReference type="ARBA" id="ARBA00006105"/>
    </source>
</evidence>
<keyword evidence="12" id="KW-0472">Membrane</keyword>
<feature type="binding site" evidence="14">
    <location>
        <position position="109"/>
    </location>
    <ligand>
        <name>FAD</name>
        <dbReference type="ChEBI" id="CHEBI:57692"/>
    </ligand>
</feature>
<sequence>MPLSNASKFLLTTVAIAGGAYFYSTYSASKAKPLFSGDGEWVDLKLKAIKDVSHDARLLTFEFPNKLSTSGLVTASCILAKFVTDKGSNVVRPYTPISDTKQKGSFDLLIKKYEDGKMTNHIFGLKPSDTLSFKGPILKWKWEPNQFQEITLIGGGSGITPLYQLIHEVLKNKEDKTKINLLFGNKTPSDILLKPELDKLAKQHPGQFEVKYFVDKAENEFDGKVGYIDKDALKSVLKGPSPTSHVFICGPPGMYKSISGPKGPRGAQGEMGGILAELGYDKTQVFKF</sequence>
<dbReference type="InterPro" id="IPR001433">
    <property type="entry name" value="OxRdtase_FAD/NAD-bd"/>
</dbReference>
<dbReference type="PANTHER" id="PTHR19370:SF171">
    <property type="entry name" value="NADH-CYTOCHROME B5 REDUCTASE 2"/>
    <property type="match status" value="1"/>
</dbReference>